<comment type="caution">
    <text evidence="5">The sequence shown here is derived from an EMBL/GenBank/DDBJ whole genome shotgun (WGS) entry which is preliminary data.</text>
</comment>
<reference evidence="5" key="1">
    <citation type="submission" date="2013-08" db="EMBL/GenBank/DDBJ databases">
        <authorList>
            <person name="Mendez C."/>
            <person name="Richter M."/>
            <person name="Ferrer M."/>
            <person name="Sanchez J."/>
        </authorList>
    </citation>
    <scope>NUCLEOTIDE SEQUENCE</scope>
</reference>
<dbReference type="InterPro" id="IPR030948">
    <property type="entry name" value="TAT_var_transloc_signal_dom"/>
</dbReference>
<dbReference type="PROSITE" id="PS51669">
    <property type="entry name" value="4FE4S_MOW_BIS_MGD"/>
    <property type="match status" value="1"/>
</dbReference>
<name>T0Y7G9_9ZZZZ</name>
<dbReference type="EMBL" id="AUZX01015917">
    <property type="protein sequence ID" value="EQD27807.1"/>
    <property type="molecule type" value="Genomic_DNA"/>
</dbReference>
<accession>T0Y7G9</accession>
<organism evidence="5">
    <name type="scientific">mine drainage metagenome</name>
    <dbReference type="NCBI Taxonomy" id="410659"/>
    <lineage>
        <taxon>unclassified sequences</taxon>
        <taxon>metagenomes</taxon>
        <taxon>ecological metagenomes</taxon>
    </lineage>
</organism>
<gene>
    <name evidence="5" type="ORF">B1A_21542</name>
</gene>
<proteinExistence type="predicted"/>
<dbReference type="InterPro" id="IPR006311">
    <property type="entry name" value="TAT_signal"/>
</dbReference>
<evidence type="ECO:0000256" key="1">
    <source>
        <dbReference type="ARBA" id="ARBA00022723"/>
    </source>
</evidence>
<keyword evidence="1" id="KW-0479">Metal-binding</keyword>
<evidence type="ECO:0000256" key="2">
    <source>
        <dbReference type="ARBA" id="ARBA00023004"/>
    </source>
</evidence>
<keyword evidence="2" id="KW-0408">Iron</keyword>
<evidence type="ECO:0000313" key="5">
    <source>
        <dbReference type="EMBL" id="EQD27807.1"/>
    </source>
</evidence>
<feature type="non-terminal residue" evidence="5">
    <location>
        <position position="128"/>
    </location>
</feature>
<dbReference type="GO" id="GO:0051536">
    <property type="term" value="F:iron-sulfur cluster binding"/>
    <property type="evidence" value="ECO:0007669"/>
    <property type="project" value="UniProtKB-KW"/>
</dbReference>
<sequence>MPPLKTDNLSGKEYWRSLDELADTPEFREFVDREFTSHASEFLDSNRRRFLKIMGASIALAGLAGCRWPMETLAPYAHRPANRDPGTPVQYTTAMELGGVAQGMLVTSVDGRPIKVDGNPKHPLNRGG</sequence>
<reference evidence="5" key="2">
    <citation type="journal article" date="2014" name="ISME J.">
        <title>Microbial stratification in low pH oxic and suboxic macroscopic growths along an acid mine drainage.</title>
        <authorList>
            <person name="Mendez-Garcia C."/>
            <person name="Mesa V."/>
            <person name="Sprenger R.R."/>
            <person name="Richter M."/>
            <person name="Diez M.S."/>
            <person name="Solano J."/>
            <person name="Bargiela R."/>
            <person name="Golyshina O.V."/>
            <person name="Manteca A."/>
            <person name="Ramos J.L."/>
            <person name="Gallego J.R."/>
            <person name="Llorente I."/>
            <person name="Martins Dos Santos V.A."/>
            <person name="Jensen O.N."/>
            <person name="Pelaez A.I."/>
            <person name="Sanchez J."/>
            <person name="Ferrer M."/>
        </authorList>
    </citation>
    <scope>NUCLEOTIDE SEQUENCE</scope>
</reference>
<protein>
    <submittedName>
        <fullName evidence="5">Molybdopterin oxidoreductase, iron-sulfur binding subunit</fullName>
    </submittedName>
</protein>
<dbReference type="NCBIfam" id="TIGR04519">
    <property type="entry name" value="MoCo_extend_TAT"/>
    <property type="match status" value="1"/>
</dbReference>
<evidence type="ECO:0000259" key="4">
    <source>
        <dbReference type="PROSITE" id="PS51669"/>
    </source>
</evidence>
<dbReference type="InterPro" id="IPR006963">
    <property type="entry name" value="Mopterin_OxRdtase_4Fe-4S_dom"/>
</dbReference>
<keyword evidence="3" id="KW-0411">Iron-sulfur</keyword>
<dbReference type="GO" id="GO:0046872">
    <property type="term" value="F:metal ion binding"/>
    <property type="evidence" value="ECO:0007669"/>
    <property type="project" value="UniProtKB-KW"/>
</dbReference>
<evidence type="ECO:0000256" key="3">
    <source>
        <dbReference type="ARBA" id="ARBA00023014"/>
    </source>
</evidence>
<feature type="domain" description="4Fe-4S Mo/W bis-MGD-type" evidence="4">
    <location>
        <begin position="88"/>
        <end position="128"/>
    </location>
</feature>
<dbReference type="GO" id="GO:0016491">
    <property type="term" value="F:oxidoreductase activity"/>
    <property type="evidence" value="ECO:0007669"/>
    <property type="project" value="InterPro"/>
</dbReference>
<dbReference type="AlphaFoldDB" id="T0Y7G9"/>
<dbReference type="PROSITE" id="PS51318">
    <property type="entry name" value="TAT"/>
    <property type="match status" value="1"/>
</dbReference>